<dbReference type="AlphaFoldDB" id="A0A4R5PHG1"/>
<dbReference type="Proteomes" id="UP000295627">
    <property type="component" value="Unassembled WGS sequence"/>
</dbReference>
<evidence type="ECO:0000313" key="2">
    <source>
        <dbReference type="EMBL" id="TDH25437.1"/>
    </source>
</evidence>
<evidence type="ECO:0000313" key="3">
    <source>
        <dbReference type="Proteomes" id="UP000295627"/>
    </source>
</evidence>
<keyword evidence="1" id="KW-0812">Transmembrane</keyword>
<name>A0A4R5PHG1_9MYCO</name>
<proteinExistence type="predicted"/>
<comment type="caution">
    <text evidence="2">The sequence shown here is derived from an EMBL/GenBank/DDBJ whole genome shotgun (WGS) entry which is preliminary data.</text>
</comment>
<feature type="transmembrane region" description="Helical" evidence="1">
    <location>
        <begin position="115"/>
        <end position="135"/>
    </location>
</feature>
<keyword evidence="1" id="KW-1133">Transmembrane helix</keyword>
<accession>A0A4R5PHG1</accession>
<dbReference type="EMBL" id="RXLR01000006">
    <property type="protein sequence ID" value="TDH25437.1"/>
    <property type="molecule type" value="Genomic_DNA"/>
</dbReference>
<evidence type="ECO:0000256" key="1">
    <source>
        <dbReference type="SAM" id="Phobius"/>
    </source>
</evidence>
<organism evidence="2 3">
    <name type="scientific">Mycobacteroides franklinii</name>
    <dbReference type="NCBI Taxonomy" id="948102"/>
    <lineage>
        <taxon>Bacteria</taxon>
        <taxon>Bacillati</taxon>
        <taxon>Actinomycetota</taxon>
        <taxon>Actinomycetes</taxon>
        <taxon>Mycobacteriales</taxon>
        <taxon>Mycobacteriaceae</taxon>
        <taxon>Mycobacteroides</taxon>
    </lineage>
</organism>
<reference evidence="2 3" key="1">
    <citation type="journal article" date="2019" name="Sci. Rep.">
        <title>Extended insight into the Mycobacterium chelonae-abscessus complex through whole genome sequencing of Mycobacterium salmoniphilum outbreak and Mycobacterium salmoniphilum-like strains.</title>
        <authorList>
            <person name="Behra P.R.K."/>
            <person name="Das S."/>
            <person name="Pettersson B.M.F."/>
            <person name="Shirreff L."/>
            <person name="DuCote T."/>
            <person name="Jacobsson K.G."/>
            <person name="Ennis D.G."/>
            <person name="Kirsebom L.A."/>
        </authorList>
    </citation>
    <scope>NUCLEOTIDE SEQUENCE [LARGE SCALE GENOMIC DNA]</scope>
    <source>
        <strain evidence="2 3">DSM 45524</strain>
    </source>
</reference>
<protein>
    <submittedName>
        <fullName evidence="2">Uncharacterized protein</fullName>
    </submittedName>
</protein>
<gene>
    <name evidence="2" type="ORF">EJ571_02075</name>
</gene>
<keyword evidence="1" id="KW-0472">Membrane</keyword>
<sequence>MYSLLTLGALAVAFWGGELSTTKVAVSVSISGVLGLWFARAGRKRAAFVRETLIAVEPERRAEAFNAPLFGPIPTDPTVLRAAAALAQPNLGSTPTKWMAVYAALLILTHLDGQLRVRDLVVVAFFAAMGVYAWISPIRLDARAQLLIQAAERQEIAGGHNDGSPITEPLRVQR</sequence>